<proteinExistence type="predicted"/>
<name>A0A232EPI9_9HYME</name>
<reference evidence="1 2" key="1">
    <citation type="journal article" date="2017" name="Curr. Biol.">
        <title>The Evolution of Venom by Co-option of Single-Copy Genes.</title>
        <authorList>
            <person name="Martinson E.O."/>
            <person name="Mrinalini"/>
            <person name="Kelkar Y.D."/>
            <person name="Chang C.H."/>
            <person name="Werren J.H."/>
        </authorList>
    </citation>
    <scope>NUCLEOTIDE SEQUENCE [LARGE SCALE GENOMIC DNA]</scope>
    <source>
        <strain evidence="1 2">Alberta</strain>
        <tissue evidence="1">Whole body</tissue>
    </source>
</reference>
<protein>
    <submittedName>
        <fullName evidence="1">Uncharacterized protein</fullName>
    </submittedName>
</protein>
<sequence length="65" mass="7644">MDFKSIFLYVNPMYSIDPYLMYKLVPRAFEKFNCQYLALKLAHSKRPGVKITLSSLLFYLAGPQY</sequence>
<keyword evidence="2" id="KW-1185">Reference proteome</keyword>
<gene>
    <name evidence="1" type="ORF">TSAR_000629</name>
</gene>
<accession>A0A232EPI9</accession>
<dbReference type="AlphaFoldDB" id="A0A232EPI9"/>
<dbReference type="EMBL" id="NNAY01002920">
    <property type="protein sequence ID" value="OXU20299.1"/>
    <property type="molecule type" value="Genomic_DNA"/>
</dbReference>
<evidence type="ECO:0000313" key="1">
    <source>
        <dbReference type="EMBL" id="OXU20299.1"/>
    </source>
</evidence>
<organism evidence="1 2">
    <name type="scientific">Trichomalopsis sarcophagae</name>
    <dbReference type="NCBI Taxonomy" id="543379"/>
    <lineage>
        <taxon>Eukaryota</taxon>
        <taxon>Metazoa</taxon>
        <taxon>Ecdysozoa</taxon>
        <taxon>Arthropoda</taxon>
        <taxon>Hexapoda</taxon>
        <taxon>Insecta</taxon>
        <taxon>Pterygota</taxon>
        <taxon>Neoptera</taxon>
        <taxon>Endopterygota</taxon>
        <taxon>Hymenoptera</taxon>
        <taxon>Apocrita</taxon>
        <taxon>Proctotrupomorpha</taxon>
        <taxon>Chalcidoidea</taxon>
        <taxon>Pteromalidae</taxon>
        <taxon>Pteromalinae</taxon>
        <taxon>Trichomalopsis</taxon>
    </lineage>
</organism>
<evidence type="ECO:0000313" key="2">
    <source>
        <dbReference type="Proteomes" id="UP000215335"/>
    </source>
</evidence>
<dbReference type="Proteomes" id="UP000215335">
    <property type="component" value="Unassembled WGS sequence"/>
</dbReference>
<comment type="caution">
    <text evidence="1">The sequence shown here is derived from an EMBL/GenBank/DDBJ whole genome shotgun (WGS) entry which is preliminary data.</text>
</comment>